<dbReference type="GO" id="GO:0140588">
    <property type="term" value="P:chromatin looping"/>
    <property type="evidence" value="ECO:0007669"/>
    <property type="project" value="InterPro"/>
</dbReference>
<feature type="region of interest" description="Disordered" evidence="1">
    <location>
        <begin position="161"/>
        <end position="201"/>
    </location>
</feature>
<feature type="compositionally biased region" description="Basic and acidic residues" evidence="1">
    <location>
        <begin position="79"/>
        <end position="96"/>
    </location>
</feature>
<reference evidence="4" key="1">
    <citation type="submission" date="2017-02" db="UniProtKB">
        <authorList>
            <consortium name="WormBaseParasite"/>
        </authorList>
    </citation>
    <scope>IDENTIFICATION</scope>
</reference>
<proteinExistence type="predicted"/>
<dbReference type="AlphaFoldDB" id="A0A0R3TIS0"/>
<evidence type="ECO:0000256" key="1">
    <source>
        <dbReference type="SAM" id="MobiDB-lite"/>
    </source>
</evidence>
<feature type="region of interest" description="Disordered" evidence="1">
    <location>
        <begin position="59"/>
        <end position="106"/>
    </location>
</feature>
<dbReference type="EMBL" id="UZAE01009341">
    <property type="protein sequence ID" value="VDO02817.1"/>
    <property type="molecule type" value="Genomic_DNA"/>
</dbReference>
<dbReference type="GO" id="GO:0061775">
    <property type="term" value="F:cohesin loader activity"/>
    <property type="evidence" value="ECO:0007669"/>
    <property type="project" value="InterPro"/>
</dbReference>
<dbReference type="InterPro" id="IPR033031">
    <property type="entry name" value="Scc2/Nipped-B"/>
</dbReference>
<dbReference type="GO" id="GO:0010468">
    <property type="term" value="P:regulation of gene expression"/>
    <property type="evidence" value="ECO:0007669"/>
    <property type="project" value="InterPro"/>
</dbReference>
<evidence type="ECO:0000313" key="3">
    <source>
        <dbReference type="Proteomes" id="UP000278807"/>
    </source>
</evidence>
<reference evidence="2 3" key="2">
    <citation type="submission" date="2018-11" db="EMBL/GenBank/DDBJ databases">
        <authorList>
            <consortium name="Pathogen Informatics"/>
        </authorList>
    </citation>
    <scope>NUCLEOTIDE SEQUENCE [LARGE SCALE GENOMIC DNA]</scope>
</reference>
<dbReference type="PANTHER" id="PTHR21704:SF18">
    <property type="entry name" value="NIPPED-B-LIKE PROTEIN"/>
    <property type="match status" value="1"/>
</dbReference>
<dbReference type="WBParaSite" id="HNAJ_0000696101-mRNA-1">
    <property type="protein sequence ID" value="HNAJ_0000696101-mRNA-1"/>
    <property type="gene ID" value="HNAJ_0000696101"/>
</dbReference>
<gene>
    <name evidence="2" type="ORF">HNAJ_LOCUS6957</name>
</gene>
<organism evidence="4">
    <name type="scientific">Rodentolepis nana</name>
    <name type="common">Dwarf tapeworm</name>
    <name type="synonym">Hymenolepis nana</name>
    <dbReference type="NCBI Taxonomy" id="102285"/>
    <lineage>
        <taxon>Eukaryota</taxon>
        <taxon>Metazoa</taxon>
        <taxon>Spiralia</taxon>
        <taxon>Lophotrochozoa</taxon>
        <taxon>Platyhelminthes</taxon>
        <taxon>Cestoda</taxon>
        <taxon>Eucestoda</taxon>
        <taxon>Cyclophyllidea</taxon>
        <taxon>Hymenolepididae</taxon>
        <taxon>Rodentolepis</taxon>
    </lineage>
</organism>
<dbReference type="GO" id="GO:0034087">
    <property type="term" value="P:establishment of mitotic sister chromatid cohesion"/>
    <property type="evidence" value="ECO:0007669"/>
    <property type="project" value="TreeGrafter"/>
</dbReference>
<evidence type="ECO:0000313" key="4">
    <source>
        <dbReference type="WBParaSite" id="HNAJ_0000696101-mRNA-1"/>
    </source>
</evidence>
<dbReference type="Proteomes" id="UP000278807">
    <property type="component" value="Unassembled WGS sequence"/>
</dbReference>
<dbReference type="GO" id="GO:0071169">
    <property type="term" value="P:establishment of protein localization to chromatin"/>
    <property type="evidence" value="ECO:0007669"/>
    <property type="project" value="TreeGrafter"/>
</dbReference>
<keyword evidence="3" id="KW-1185">Reference proteome</keyword>
<dbReference type="OrthoDB" id="418242at2759"/>
<dbReference type="GO" id="GO:0090694">
    <property type="term" value="C:Scc2-Scc4 cohesin loading complex"/>
    <property type="evidence" value="ECO:0007669"/>
    <property type="project" value="TreeGrafter"/>
</dbReference>
<evidence type="ECO:0000313" key="2">
    <source>
        <dbReference type="EMBL" id="VDO02817.1"/>
    </source>
</evidence>
<accession>A0A0R3TIS0</accession>
<sequence length="302" mass="34150">MLSLLGSLLVQQFNNKSLDQSVRVTSVDYLGTVASTLRRDAVTSQLKEHDIDVILRELTEGSQSDSEDEEELGGEQEDESHKIEKGTSYLKPEEGQQKPSTKKKASTNLSRIDKIIVLRDAVLDYLLEDAADPVVYYACKFYMGMWLEDCTAEVARAQKAAAAENHLPEPPQPKPIPSRRTKRGTSTKPEDEGEGEEKEQALSEIELAELRRTYLMDRLRDPTSIWRARCRPKVAGMMLLAPAAPSTKQSQAMRVMFKGSIDYEDAYLICRYLASLRPFSQSFDVYLSQICKVRSQLSYHLF</sequence>
<dbReference type="GO" id="GO:0003682">
    <property type="term" value="F:chromatin binding"/>
    <property type="evidence" value="ECO:0007669"/>
    <property type="project" value="TreeGrafter"/>
</dbReference>
<dbReference type="STRING" id="102285.A0A0R3TIS0"/>
<name>A0A0R3TIS0_RODNA</name>
<feature type="compositionally biased region" description="Acidic residues" evidence="1">
    <location>
        <begin position="65"/>
        <end position="78"/>
    </location>
</feature>
<protein>
    <submittedName>
        <fullName evidence="4">V-ATPase_H_C domain-containing protein</fullName>
    </submittedName>
</protein>
<dbReference type="GO" id="GO:1990414">
    <property type="term" value="P:replication-born double-strand break repair via sister chromatid exchange"/>
    <property type="evidence" value="ECO:0007669"/>
    <property type="project" value="TreeGrafter"/>
</dbReference>
<dbReference type="PANTHER" id="PTHR21704">
    <property type="entry name" value="NIPPED-B-LIKE PROTEIN DELANGIN SCC2-RELATED"/>
    <property type="match status" value="1"/>
</dbReference>